<dbReference type="InterPro" id="IPR017972">
    <property type="entry name" value="Cyt_P450_CS"/>
</dbReference>
<evidence type="ECO:0000256" key="10">
    <source>
        <dbReference type="ARBA" id="ARBA00023004"/>
    </source>
</evidence>
<protein>
    <submittedName>
        <fullName evidence="16">Cytochrome P450</fullName>
    </submittedName>
</protein>
<comment type="pathway">
    <text evidence="3">Secondary metabolite biosynthesis; terpenoid biosynthesis.</text>
</comment>
<evidence type="ECO:0000256" key="6">
    <source>
        <dbReference type="ARBA" id="ARBA00022692"/>
    </source>
</evidence>
<organism evidence="16 17">
    <name type="scientific">Roridomyces roridus</name>
    <dbReference type="NCBI Taxonomy" id="1738132"/>
    <lineage>
        <taxon>Eukaryota</taxon>
        <taxon>Fungi</taxon>
        <taxon>Dikarya</taxon>
        <taxon>Basidiomycota</taxon>
        <taxon>Agaricomycotina</taxon>
        <taxon>Agaricomycetes</taxon>
        <taxon>Agaricomycetidae</taxon>
        <taxon>Agaricales</taxon>
        <taxon>Marasmiineae</taxon>
        <taxon>Mycenaceae</taxon>
        <taxon>Roridomyces</taxon>
    </lineage>
</organism>
<feature type="transmembrane region" description="Helical" evidence="15">
    <location>
        <begin position="12"/>
        <end position="34"/>
    </location>
</feature>
<comment type="similarity">
    <text evidence="4 14">Belongs to the cytochrome P450 family.</text>
</comment>
<dbReference type="PRINTS" id="PR00385">
    <property type="entry name" value="P450"/>
</dbReference>
<keyword evidence="8 15" id="KW-1133">Transmembrane helix</keyword>
<dbReference type="AlphaFoldDB" id="A0AAD7BEG1"/>
<dbReference type="Gene3D" id="1.10.630.10">
    <property type="entry name" value="Cytochrome P450"/>
    <property type="match status" value="1"/>
</dbReference>
<keyword evidence="10 13" id="KW-0408">Iron</keyword>
<evidence type="ECO:0000256" key="1">
    <source>
        <dbReference type="ARBA" id="ARBA00001971"/>
    </source>
</evidence>
<sequence length="539" mass="59418">MVNTADFHETDMMILVAMLWFLYCLVVLLIFWTVRFGMGALRRYLYSTPLCGPNSRENSTDCATLAARYGAVFQVPTGTFTHNIVLCDPAAIAHFYANAPGIYRTPEHLRRTTKTLVGRGLAWAEGERHRSHRQALAPLFTQASIEQNFVPVFFEMAQKMHSSWRQDLRTRPRGMIVDIKHWMSCVVLDSLGIAGFAHDFESLKGDYCIVTAAFHALRAPKTSSLSNTIFHFASSYAPSPLFSLPTAKNRVIQDFRGLMSRLAGDVLERSTIKDGLPDTSFLGLLIKSLAENPAGEFRLSHEEVLAQIVSSPGFGVETNIDNARILCCFLALALPQHLSVFWTLVELARNPTCQDTLRTELRQAGALSSYCKISKLPYLHAVVYETLRLHPPVEDTTRVASADDVIPLSAPISSKLGETVSSIKIAKSCTLTVPIRYANSSEAFWGPGALKFDPGRWWQWQDKSTADFPGNRHLAFGDGARGCIGADFAFALIKVVLAVTVAGFEISLSGGPETVIEPVQGCVPFPGISSEMLVVVRKL</sequence>
<dbReference type="InterPro" id="IPR001128">
    <property type="entry name" value="Cyt_P450"/>
</dbReference>
<evidence type="ECO:0000256" key="14">
    <source>
        <dbReference type="RuleBase" id="RU000461"/>
    </source>
</evidence>
<dbReference type="Pfam" id="PF00067">
    <property type="entry name" value="p450"/>
    <property type="match status" value="2"/>
</dbReference>
<accession>A0AAD7BEG1</accession>
<proteinExistence type="inferred from homology"/>
<dbReference type="GO" id="GO:0004497">
    <property type="term" value="F:monooxygenase activity"/>
    <property type="evidence" value="ECO:0007669"/>
    <property type="project" value="UniProtKB-KW"/>
</dbReference>
<dbReference type="InterPro" id="IPR036396">
    <property type="entry name" value="Cyt_P450_sf"/>
</dbReference>
<feature type="binding site" description="axial binding residue" evidence="13">
    <location>
        <position position="483"/>
    </location>
    <ligand>
        <name>heme</name>
        <dbReference type="ChEBI" id="CHEBI:30413"/>
    </ligand>
    <ligandPart>
        <name>Fe</name>
        <dbReference type="ChEBI" id="CHEBI:18248"/>
    </ligandPart>
</feature>
<keyword evidence="9 14" id="KW-0560">Oxidoreductase</keyword>
<keyword evidence="12 15" id="KW-0472">Membrane</keyword>
<evidence type="ECO:0000256" key="13">
    <source>
        <dbReference type="PIRSR" id="PIRSR602403-1"/>
    </source>
</evidence>
<dbReference type="GO" id="GO:0016705">
    <property type="term" value="F:oxidoreductase activity, acting on paired donors, with incorporation or reduction of molecular oxygen"/>
    <property type="evidence" value="ECO:0007669"/>
    <property type="project" value="InterPro"/>
</dbReference>
<evidence type="ECO:0000313" key="17">
    <source>
        <dbReference type="Proteomes" id="UP001221142"/>
    </source>
</evidence>
<keyword evidence="11 14" id="KW-0503">Monooxygenase</keyword>
<dbReference type="PANTHER" id="PTHR24305">
    <property type="entry name" value="CYTOCHROME P450"/>
    <property type="match status" value="1"/>
</dbReference>
<evidence type="ECO:0000256" key="7">
    <source>
        <dbReference type="ARBA" id="ARBA00022723"/>
    </source>
</evidence>
<dbReference type="InterPro" id="IPR050121">
    <property type="entry name" value="Cytochrome_P450_monoxygenase"/>
</dbReference>
<keyword evidence="7 13" id="KW-0479">Metal-binding</keyword>
<comment type="subcellular location">
    <subcellularLocation>
        <location evidence="2">Membrane</location>
    </subcellularLocation>
</comment>
<evidence type="ECO:0000256" key="15">
    <source>
        <dbReference type="SAM" id="Phobius"/>
    </source>
</evidence>
<dbReference type="PANTHER" id="PTHR24305:SF166">
    <property type="entry name" value="CYTOCHROME P450 12A4, MITOCHONDRIAL-RELATED"/>
    <property type="match status" value="1"/>
</dbReference>
<dbReference type="PRINTS" id="PR00465">
    <property type="entry name" value="EP450IV"/>
</dbReference>
<dbReference type="SUPFAM" id="SSF48264">
    <property type="entry name" value="Cytochrome P450"/>
    <property type="match status" value="1"/>
</dbReference>
<keyword evidence="6 15" id="KW-0812">Transmembrane</keyword>
<evidence type="ECO:0000256" key="12">
    <source>
        <dbReference type="ARBA" id="ARBA00023136"/>
    </source>
</evidence>
<dbReference type="PROSITE" id="PS00086">
    <property type="entry name" value="CYTOCHROME_P450"/>
    <property type="match status" value="1"/>
</dbReference>
<comment type="cofactor">
    <cofactor evidence="1 13">
        <name>heme</name>
        <dbReference type="ChEBI" id="CHEBI:30413"/>
    </cofactor>
</comment>
<reference evidence="16" key="1">
    <citation type="submission" date="2023-03" db="EMBL/GenBank/DDBJ databases">
        <title>Massive genome expansion in bonnet fungi (Mycena s.s.) driven by repeated elements and novel gene families across ecological guilds.</title>
        <authorList>
            <consortium name="Lawrence Berkeley National Laboratory"/>
            <person name="Harder C.B."/>
            <person name="Miyauchi S."/>
            <person name="Viragh M."/>
            <person name="Kuo A."/>
            <person name="Thoen E."/>
            <person name="Andreopoulos B."/>
            <person name="Lu D."/>
            <person name="Skrede I."/>
            <person name="Drula E."/>
            <person name="Henrissat B."/>
            <person name="Morin E."/>
            <person name="Kohler A."/>
            <person name="Barry K."/>
            <person name="LaButti K."/>
            <person name="Morin E."/>
            <person name="Salamov A."/>
            <person name="Lipzen A."/>
            <person name="Mereny Z."/>
            <person name="Hegedus B."/>
            <person name="Baldrian P."/>
            <person name="Stursova M."/>
            <person name="Weitz H."/>
            <person name="Taylor A."/>
            <person name="Grigoriev I.V."/>
            <person name="Nagy L.G."/>
            <person name="Martin F."/>
            <person name="Kauserud H."/>
        </authorList>
    </citation>
    <scope>NUCLEOTIDE SEQUENCE</scope>
    <source>
        <strain evidence="16">9284</strain>
    </source>
</reference>
<dbReference type="Proteomes" id="UP001221142">
    <property type="component" value="Unassembled WGS sequence"/>
</dbReference>
<evidence type="ECO:0000256" key="2">
    <source>
        <dbReference type="ARBA" id="ARBA00004370"/>
    </source>
</evidence>
<evidence type="ECO:0000256" key="3">
    <source>
        <dbReference type="ARBA" id="ARBA00004721"/>
    </source>
</evidence>
<evidence type="ECO:0000256" key="11">
    <source>
        <dbReference type="ARBA" id="ARBA00023033"/>
    </source>
</evidence>
<keyword evidence="5 13" id="KW-0349">Heme</keyword>
<dbReference type="InterPro" id="IPR002403">
    <property type="entry name" value="Cyt_P450_E_grp-IV"/>
</dbReference>
<gene>
    <name evidence="16" type="ORF">FB45DRAFT_1096943</name>
</gene>
<keyword evidence="17" id="KW-1185">Reference proteome</keyword>
<dbReference type="EMBL" id="JARKIF010000019">
    <property type="protein sequence ID" value="KAJ7618521.1"/>
    <property type="molecule type" value="Genomic_DNA"/>
</dbReference>
<dbReference type="GO" id="GO:0005506">
    <property type="term" value="F:iron ion binding"/>
    <property type="evidence" value="ECO:0007669"/>
    <property type="project" value="InterPro"/>
</dbReference>
<name>A0AAD7BEG1_9AGAR</name>
<evidence type="ECO:0000313" key="16">
    <source>
        <dbReference type="EMBL" id="KAJ7618521.1"/>
    </source>
</evidence>
<dbReference type="GO" id="GO:0020037">
    <property type="term" value="F:heme binding"/>
    <property type="evidence" value="ECO:0007669"/>
    <property type="project" value="InterPro"/>
</dbReference>
<dbReference type="GO" id="GO:0016020">
    <property type="term" value="C:membrane"/>
    <property type="evidence" value="ECO:0007669"/>
    <property type="project" value="UniProtKB-SubCell"/>
</dbReference>
<evidence type="ECO:0000256" key="8">
    <source>
        <dbReference type="ARBA" id="ARBA00022989"/>
    </source>
</evidence>
<evidence type="ECO:0000256" key="5">
    <source>
        <dbReference type="ARBA" id="ARBA00022617"/>
    </source>
</evidence>
<comment type="caution">
    <text evidence="16">The sequence shown here is derived from an EMBL/GenBank/DDBJ whole genome shotgun (WGS) entry which is preliminary data.</text>
</comment>
<evidence type="ECO:0000256" key="9">
    <source>
        <dbReference type="ARBA" id="ARBA00023002"/>
    </source>
</evidence>
<evidence type="ECO:0000256" key="4">
    <source>
        <dbReference type="ARBA" id="ARBA00010617"/>
    </source>
</evidence>